<dbReference type="AlphaFoldDB" id="A0A1F7WJ88"/>
<comment type="catalytic activity">
    <reaction evidence="1 7">
        <text>3-dehydroquinate = 3-dehydroshikimate + H2O</text>
        <dbReference type="Rhea" id="RHEA:21096"/>
        <dbReference type="ChEBI" id="CHEBI:15377"/>
        <dbReference type="ChEBI" id="CHEBI:16630"/>
        <dbReference type="ChEBI" id="CHEBI:32364"/>
        <dbReference type="EC" id="4.2.1.10"/>
    </reaction>
</comment>
<dbReference type="InterPro" id="IPR001874">
    <property type="entry name" value="DHquinase_II"/>
</dbReference>
<gene>
    <name evidence="7" type="primary">aroQ</name>
    <name evidence="11" type="ORF">A2008_03155</name>
</gene>
<evidence type="ECO:0000256" key="10">
    <source>
        <dbReference type="PIRSR" id="PIRSR001399-3"/>
    </source>
</evidence>
<comment type="pathway">
    <text evidence="2 7">Metabolic intermediate biosynthesis; chorismate biosynthesis; chorismate from D-erythrose 4-phosphate and phosphoenolpyruvate: step 3/7.</text>
</comment>
<dbReference type="InterPro" id="IPR036441">
    <property type="entry name" value="DHquinase_II_sf"/>
</dbReference>
<evidence type="ECO:0000256" key="6">
    <source>
        <dbReference type="ARBA" id="ARBA00023239"/>
    </source>
</evidence>
<dbReference type="Proteomes" id="UP000178735">
    <property type="component" value="Unassembled WGS sequence"/>
</dbReference>
<dbReference type="NCBIfam" id="NF003807">
    <property type="entry name" value="PRK05395.1-4"/>
    <property type="match status" value="1"/>
</dbReference>
<comment type="caution">
    <text evidence="11">The sequence shown here is derived from an EMBL/GenBank/DDBJ whole genome shotgun (WGS) entry which is preliminary data.</text>
</comment>
<dbReference type="PANTHER" id="PTHR21272">
    <property type="entry name" value="CATABOLIC 3-DEHYDROQUINASE"/>
    <property type="match status" value="1"/>
</dbReference>
<comment type="subunit">
    <text evidence="4 7">Homododecamer.</text>
</comment>
<feature type="binding site" evidence="7 9">
    <location>
        <position position="118"/>
    </location>
    <ligand>
        <name>substrate</name>
    </ligand>
</feature>
<dbReference type="PIRSF" id="PIRSF001399">
    <property type="entry name" value="DHquinase_II"/>
    <property type="match status" value="1"/>
</dbReference>
<evidence type="ECO:0000256" key="1">
    <source>
        <dbReference type="ARBA" id="ARBA00001864"/>
    </source>
</evidence>
<dbReference type="Pfam" id="PF01220">
    <property type="entry name" value="DHquinase_II"/>
    <property type="match status" value="1"/>
</dbReference>
<sequence>MIKDKSMKTKILIINGPNLNMLGIRETSIYPAVTLERMLEITREFNYCRPVEIDHFQSNHEGALIDRIQTAGSAYDFFVVNAGALTHYSIALRDALLAAGLPFAEVHISNIFAREPFRHKSVLSDIAVTVVSGGGELAYALGITAGIDHLAKKNRGAKASAREKIK</sequence>
<name>A0A1F7WJ88_9BACT</name>
<evidence type="ECO:0000313" key="12">
    <source>
        <dbReference type="Proteomes" id="UP000178735"/>
    </source>
</evidence>
<dbReference type="Gene3D" id="3.40.50.9100">
    <property type="entry name" value="Dehydroquinase, class II"/>
    <property type="match status" value="1"/>
</dbReference>
<dbReference type="HAMAP" id="MF_00169">
    <property type="entry name" value="AroQ"/>
    <property type="match status" value="1"/>
</dbReference>
<evidence type="ECO:0000256" key="3">
    <source>
        <dbReference type="ARBA" id="ARBA00011037"/>
    </source>
</evidence>
<dbReference type="GO" id="GO:0019631">
    <property type="term" value="P:quinate catabolic process"/>
    <property type="evidence" value="ECO:0007669"/>
    <property type="project" value="TreeGrafter"/>
</dbReference>
<accession>A0A1F7WJ88</accession>
<dbReference type="NCBIfam" id="NF003805">
    <property type="entry name" value="PRK05395.1-2"/>
    <property type="match status" value="1"/>
</dbReference>
<dbReference type="GO" id="GO:0008652">
    <property type="term" value="P:amino acid biosynthetic process"/>
    <property type="evidence" value="ECO:0007669"/>
    <property type="project" value="UniProtKB-KW"/>
</dbReference>
<evidence type="ECO:0000256" key="9">
    <source>
        <dbReference type="PIRSR" id="PIRSR001399-2"/>
    </source>
</evidence>
<feature type="active site" description="Proton acceptor" evidence="7 8">
    <location>
        <position position="30"/>
    </location>
</feature>
<reference evidence="11 12" key="1">
    <citation type="journal article" date="2016" name="Nat. Commun.">
        <title>Thousands of microbial genomes shed light on interconnected biogeochemical processes in an aquifer system.</title>
        <authorList>
            <person name="Anantharaman K."/>
            <person name="Brown C.T."/>
            <person name="Hug L.A."/>
            <person name="Sharon I."/>
            <person name="Castelle C.J."/>
            <person name="Probst A.J."/>
            <person name="Thomas B.C."/>
            <person name="Singh A."/>
            <person name="Wilkins M.J."/>
            <person name="Karaoz U."/>
            <person name="Brodie E.L."/>
            <person name="Williams K.H."/>
            <person name="Hubbard S.S."/>
            <person name="Banfield J.F."/>
        </authorList>
    </citation>
    <scope>NUCLEOTIDE SEQUENCE [LARGE SCALE GENOMIC DNA]</scope>
</reference>
<dbReference type="PANTHER" id="PTHR21272:SF3">
    <property type="entry name" value="CATABOLIC 3-DEHYDROQUINASE"/>
    <property type="match status" value="1"/>
</dbReference>
<dbReference type="GO" id="GO:0009073">
    <property type="term" value="P:aromatic amino acid family biosynthetic process"/>
    <property type="evidence" value="ECO:0007669"/>
    <property type="project" value="UniProtKB-KW"/>
</dbReference>
<feature type="binding site" evidence="7 9">
    <location>
        <position position="94"/>
    </location>
    <ligand>
        <name>substrate</name>
    </ligand>
</feature>
<comment type="similarity">
    <text evidence="3 7">Belongs to the type-II 3-dehydroquinase family.</text>
</comment>
<dbReference type="EC" id="4.2.1.10" evidence="5 7"/>
<dbReference type="CDD" id="cd00466">
    <property type="entry name" value="DHQase_II"/>
    <property type="match status" value="1"/>
</dbReference>
<dbReference type="STRING" id="1817813.A2008_03155"/>
<keyword evidence="7" id="KW-0028">Amino-acid biosynthesis</keyword>
<evidence type="ECO:0000256" key="8">
    <source>
        <dbReference type="PIRSR" id="PIRSR001399-1"/>
    </source>
</evidence>
<keyword evidence="7" id="KW-0057">Aromatic amino acid biosynthesis</keyword>
<dbReference type="GO" id="GO:0003855">
    <property type="term" value="F:3-dehydroquinate dehydratase activity"/>
    <property type="evidence" value="ECO:0007669"/>
    <property type="project" value="UniProtKB-UniRule"/>
</dbReference>
<organism evidence="11 12">
    <name type="scientific">Candidatus Wallbacteria bacterium GWC2_49_35</name>
    <dbReference type="NCBI Taxonomy" id="1817813"/>
    <lineage>
        <taxon>Bacteria</taxon>
        <taxon>Candidatus Walliibacteriota</taxon>
    </lineage>
</organism>
<comment type="function">
    <text evidence="7">Catalyzes a trans-dehydration via an enolate intermediate.</text>
</comment>
<proteinExistence type="inferred from homology"/>
<evidence type="ECO:0000313" key="11">
    <source>
        <dbReference type="EMBL" id="OGM02479.1"/>
    </source>
</evidence>
<feature type="binding site" evidence="7 9">
    <location>
        <position position="81"/>
    </location>
    <ligand>
        <name>substrate</name>
    </ligand>
</feature>
<feature type="binding site" evidence="7 9">
    <location>
        <position position="87"/>
    </location>
    <ligand>
        <name>substrate</name>
    </ligand>
</feature>
<keyword evidence="6 7" id="KW-0456">Lyase</keyword>
<feature type="active site" description="Proton donor" evidence="7 8">
    <location>
        <position position="107"/>
    </location>
</feature>
<feature type="site" description="Transition state stabilizer" evidence="7 10">
    <location>
        <position position="25"/>
    </location>
</feature>
<evidence type="ECO:0000256" key="4">
    <source>
        <dbReference type="ARBA" id="ARBA00011193"/>
    </source>
</evidence>
<evidence type="ECO:0000256" key="2">
    <source>
        <dbReference type="ARBA" id="ARBA00004902"/>
    </source>
</evidence>
<dbReference type="GO" id="GO:0009423">
    <property type="term" value="P:chorismate biosynthetic process"/>
    <property type="evidence" value="ECO:0007669"/>
    <property type="project" value="UniProtKB-UniRule"/>
</dbReference>
<evidence type="ECO:0000256" key="5">
    <source>
        <dbReference type="ARBA" id="ARBA00012060"/>
    </source>
</evidence>
<dbReference type="SUPFAM" id="SSF52304">
    <property type="entry name" value="Type II 3-dehydroquinate dehydratase"/>
    <property type="match status" value="1"/>
</dbReference>
<dbReference type="EMBL" id="MGFH01000207">
    <property type="protein sequence ID" value="OGM02479.1"/>
    <property type="molecule type" value="Genomic_DNA"/>
</dbReference>
<evidence type="ECO:0000256" key="7">
    <source>
        <dbReference type="HAMAP-Rule" id="MF_00169"/>
    </source>
</evidence>
<dbReference type="UniPathway" id="UPA00053">
    <property type="reaction ID" value="UER00086"/>
</dbReference>
<feature type="binding site" evidence="7 9">
    <location>
        <begin position="108"/>
        <end position="109"/>
    </location>
    <ligand>
        <name>substrate</name>
    </ligand>
</feature>
<protein>
    <recommendedName>
        <fullName evidence="5 7">3-dehydroquinate dehydratase</fullName>
        <shortName evidence="7">3-dehydroquinase</shortName>
        <ecNumber evidence="5 7">4.2.1.10</ecNumber>
    </recommendedName>
    <alternativeName>
        <fullName evidence="7">Type II DHQase</fullName>
    </alternativeName>
</protein>